<evidence type="ECO:0000313" key="2">
    <source>
        <dbReference type="EMBL" id="TFK50608.1"/>
    </source>
</evidence>
<protein>
    <submittedName>
        <fullName evidence="2">Uncharacterized protein</fullName>
    </submittedName>
</protein>
<evidence type="ECO:0000256" key="1">
    <source>
        <dbReference type="SAM" id="SignalP"/>
    </source>
</evidence>
<reference evidence="2 3" key="1">
    <citation type="journal article" date="2019" name="Nat. Ecol. Evol.">
        <title>Megaphylogeny resolves global patterns of mushroom evolution.</title>
        <authorList>
            <person name="Varga T."/>
            <person name="Krizsan K."/>
            <person name="Foldi C."/>
            <person name="Dima B."/>
            <person name="Sanchez-Garcia M."/>
            <person name="Sanchez-Ramirez S."/>
            <person name="Szollosi G.J."/>
            <person name="Szarkandi J.G."/>
            <person name="Papp V."/>
            <person name="Albert L."/>
            <person name="Andreopoulos W."/>
            <person name="Angelini C."/>
            <person name="Antonin V."/>
            <person name="Barry K.W."/>
            <person name="Bougher N.L."/>
            <person name="Buchanan P."/>
            <person name="Buyck B."/>
            <person name="Bense V."/>
            <person name="Catcheside P."/>
            <person name="Chovatia M."/>
            <person name="Cooper J."/>
            <person name="Damon W."/>
            <person name="Desjardin D."/>
            <person name="Finy P."/>
            <person name="Geml J."/>
            <person name="Haridas S."/>
            <person name="Hughes K."/>
            <person name="Justo A."/>
            <person name="Karasinski D."/>
            <person name="Kautmanova I."/>
            <person name="Kiss B."/>
            <person name="Kocsube S."/>
            <person name="Kotiranta H."/>
            <person name="LaButti K.M."/>
            <person name="Lechner B.E."/>
            <person name="Liimatainen K."/>
            <person name="Lipzen A."/>
            <person name="Lukacs Z."/>
            <person name="Mihaltcheva S."/>
            <person name="Morgado L.N."/>
            <person name="Niskanen T."/>
            <person name="Noordeloos M.E."/>
            <person name="Ohm R.A."/>
            <person name="Ortiz-Santana B."/>
            <person name="Ovrebo C."/>
            <person name="Racz N."/>
            <person name="Riley R."/>
            <person name="Savchenko A."/>
            <person name="Shiryaev A."/>
            <person name="Soop K."/>
            <person name="Spirin V."/>
            <person name="Szebenyi C."/>
            <person name="Tomsovsky M."/>
            <person name="Tulloss R.E."/>
            <person name="Uehling J."/>
            <person name="Grigoriev I.V."/>
            <person name="Vagvolgyi C."/>
            <person name="Papp T."/>
            <person name="Martin F.M."/>
            <person name="Miettinen O."/>
            <person name="Hibbett D.S."/>
            <person name="Nagy L.G."/>
        </authorList>
    </citation>
    <scope>NUCLEOTIDE SEQUENCE [LARGE SCALE GENOMIC DNA]</scope>
    <source>
        <strain evidence="2 3">OMC1185</strain>
    </source>
</reference>
<organism evidence="2 3">
    <name type="scientific">Heliocybe sulcata</name>
    <dbReference type="NCBI Taxonomy" id="5364"/>
    <lineage>
        <taxon>Eukaryota</taxon>
        <taxon>Fungi</taxon>
        <taxon>Dikarya</taxon>
        <taxon>Basidiomycota</taxon>
        <taxon>Agaricomycotina</taxon>
        <taxon>Agaricomycetes</taxon>
        <taxon>Gloeophyllales</taxon>
        <taxon>Gloeophyllaceae</taxon>
        <taxon>Heliocybe</taxon>
    </lineage>
</organism>
<dbReference type="EMBL" id="ML213513">
    <property type="protein sequence ID" value="TFK50608.1"/>
    <property type="molecule type" value="Genomic_DNA"/>
</dbReference>
<proteinExistence type="predicted"/>
<dbReference type="Proteomes" id="UP000305948">
    <property type="component" value="Unassembled WGS sequence"/>
</dbReference>
<keyword evidence="1" id="KW-0732">Signal</keyword>
<feature type="signal peptide" evidence="1">
    <location>
        <begin position="1"/>
        <end position="19"/>
    </location>
</feature>
<sequence>MRFTSLIAIAVCLFSVVHAEPVFRAPYTRVAARQPAPSGEIKLRPDPVAHLTSRILGLKWREYAIRGIPARSESMEAISKIGYPEMY</sequence>
<accession>A0A5C3N3D2</accession>
<dbReference type="AlphaFoldDB" id="A0A5C3N3D2"/>
<gene>
    <name evidence="2" type="ORF">OE88DRAFT_1661122</name>
</gene>
<evidence type="ECO:0000313" key="3">
    <source>
        <dbReference type="Proteomes" id="UP000305948"/>
    </source>
</evidence>
<name>A0A5C3N3D2_9AGAM</name>
<keyword evidence="3" id="KW-1185">Reference proteome</keyword>
<feature type="chain" id="PRO_5022714267" evidence="1">
    <location>
        <begin position="20"/>
        <end position="87"/>
    </location>
</feature>